<dbReference type="Pfam" id="PF03883">
    <property type="entry name" value="H2O2_YaaD"/>
    <property type="match status" value="1"/>
</dbReference>
<dbReference type="HAMAP" id="MF_00652">
    <property type="entry name" value="UPF0246"/>
    <property type="match status" value="1"/>
</dbReference>
<dbReference type="Proteomes" id="UP000001357">
    <property type="component" value="Unassembled WGS sequence"/>
</dbReference>
<name>A9V6G6_MONBE</name>
<dbReference type="AlphaFoldDB" id="A9V6G6"/>
<dbReference type="InterPro" id="IPR005583">
    <property type="entry name" value="YaaA"/>
</dbReference>
<evidence type="ECO:0000256" key="1">
    <source>
        <dbReference type="SAM" id="MobiDB-lite"/>
    </source>
</evidence>
<protein>
    <submittedName>
        <fullName evidence="2">Uncharacterized protein</fullName>
    </submittedName>
</protein>
<sequence length="323" mass="35393">MLAVLSPAKALDFDSEVEAPTTSQPHFLEASQSLIHVLKRKSAGDLKKLMGLSDNLAQLNRQRYQSWRSHTMATQAAAGAFRECGLAFDGPAFRGLNFAALDKASQLHLQEHLVILSGLYGGLRPCDLIQPYRLEMGTKLPVDATRDLYAFWAAKGLSAWLAERVAKTPSKILVNVASQEYFKVVDTSVLQEKGCQVVEVVFQEAGRVVSVFAKRARGLFVRHMAQRQAKTLGDLRAFNAENYKYDAKASTDSRLVFNRTSRPTAAAASSTAASKRTKPTSAPSATVTKKAKPSPAPKKHEPTQAPSPPPETSRRVTRSSRKR</sequence>
<evidence type="ECO:0000313" key="2">
    <source>
        <dbReference type="EMBL" id="EDQ86804.1"/>
    </source>
</evidence>
<dbReference type="STRING" id="81824.A9V6G6"/>
<evidence type="ECO:0000313" key="3">
    <source>
        <dbReference type="Proteomes" id="UP000001357"/>
    </source>
</evidence>
<feature type="compositionally biased region" description="Low complexity" evidence="1">
    <location>
        <begin position="263"/>
        <end position="282"/>
    </location>
</feature>
<dbReference type="PANTHER" id="PTHR30283:SF4">
    <property type="entry name" value="PEROXIDE STRESS RESISTANCE PROTEIN YAAA"/>
    <property type="match status" value="1"/>
</dbReference>
<dbReference type="PANTHER" id="PTHR30283">
    <property type="entry name" value="PEROXIDE STRESS RESPONSE PROTEIN YAAA"/>
    <property type="match status" value="1"/>
</dbReference>
<gene>
    <name evidence="2" type="ORF">MONBRDRAFT_27937</name>
</gene>
<dbReference type="GO" id="GO:0033194">
    <property type="term" value="P:response to hydroperoxide"/>
    <property type="evidence" value="ECO:0000318"/>
    <property type="project" value="GO_Central"/>
</dbReference>
<dbReference type="GeneID" id="5893567"/>
<dbReference type="OMA" id="WKNGQYK"/>
<dbReference type="InParanoid" id="A9V6G6"/>
<dbReference type="GO" id="GO:0005829">
    <property type="term" value="C:cytosol"/>
    <property type="evidence" value="ECO:0000318"/>
    <property type="project" value="GO_Central"/>
</dbReference>
<proteinExistence type="inferred from homology"/>
<dbReference type="RefSeq" id="XP_001748349.1">
    <property type="nucleotide sequence ID" value="XM_001748297.1"/>
</dbReference>
<dbReference type="KEGG" id="mbr:MONBRDRAFT_27937"/>
<keyword evidence="3" id="KW-1185">Reference proteome</keyword>
<accession>A9V6G6</accession>
<dbReference type="eggNOG" id="ENOG502QWDD">
    <property type="taxonomic scope" value="Eukaryota"/>
</dbReference>
<organism evidence="2 3">
    <name type="scientific">Monosiga brevicollis</name>
    <name type="common">Choanoflagellate</name>
    <dbReference type="NCBI Taxonomy" id="81824"/>
    <lineage>
        <taxon>Eukaryota</taxon>
        <taxon>Choanoflagellata</taxon>
        <taxon>Craspedida</taxon>
        <taxon>Salpingoecidae</taxon>
        <taxon>Monosiga</taxon>
    </lineage>
</organism>
<dbReference type="EMBL" id="CH991563">
    <property type="protein sequence ID" value="EDQ86804.1"/>
    <property type="molecule type" value="Genomic_DNA"/>
</dbReference>
<feature type="region of interest" description="Disordered" evidence="1">
    <location>
        <begin position="263"/>
        <end position="323"/>
    </location>
</feature>
<reference evidence="2 3" key="1">
    <citation type="journal article" date="2008" name="Nature">
        <title>The genome of the choanoflagellate Monosiga brevicollis and the origin of metazoans.</title>
        <authorList>
            <consortium name="JGI Sequencing"/>
            <person name="King N."/>
            <person name="Westbrook M.J."/>
            <person name="Young S.L."/>
            <person name="Kuo A."/>
            <person name="Abedin M."/>
            <person name="Chapman J."/>
            <person name="Fairclough S."/>
            <person name="Hellsten U."/>
            <person name="Isogai Y."/>
            <person name="Letunic I."/>
            <person name="Marr M."/>
            <person name="Pincus D."/>
            <person name="Putnam N."/>
            <person name="Rokas A."/>
            <person name="Wright K.J."/>
            <person name="Zuzow R."/>
            <person name="Dirks W."/>
            <person name="Good M."/>
            <person name="Goodstein D."/>
            <person name="Lemons D."/>
            <person name="Li W."/>
            <person name="Lyons J.B."/>
            <person name="Morris A."/>
            <person name="Nichols S."/>
            <person name="Richter D.J."/>
            <person name="Salamov A."/>
            <person name="Bork P."/>
            <person name="Lim W.A."/>
            <person name="Manning G."/>
            <person name="Miller W.T."/>
            <person name="McGinnis W."/>
            <person name="Shapiro H."/>
            <person name="Tjian R."/>
            <person name="Grigoriev I.V."/>
            <person name="Rokhsar D."/>
        </authorList>
    </citation>
    <scope>NUCLEOTIDE SEQUENCE [LARGE SCALE GENOMIC DNA]</scope>
    <source>
        <strain evidence="3">MX1 / ATCC 50154</strain>
    </source>
</reference>